<accession>A0A813QIQ1</accession>
<dbReference type="PANTHER" id="PTHR23272">
    <property type="entry name" value="BED FINGER-RELATED"/>
    <property type="match status" value="1"/>
</dbReference>
<proteinExistence type="predicted"/>
<dbReference type="Proteomes" id="UP000663860">
    <property type="component" value="Unassembled WGS sequence"/>
</dbReference>
<feature type="domain" description="HAT C-terminal dimerisation" evidence="1">
    <location>
        <begin position="229"/>
        <end position="288"/>
    </location>
</feature>
<dbReference type="PANTHER" id="PTHR23272:SF161">
    <property type="entry name" value="ZINC FINGER BED DOMAIN-CONTAINING PROTEIN RICESLEEPER 1-LIKE"/>
    <property type="match status" value="1"/>
</dbReference>
<protein>
    <recommendedName>
        <fullName evidence="1">HAT C-terminal dimerisation domain-containing protein</fullName>
    </recommendedName>
</protein>
<gene>
    <name evidence="2" type="ORF">IZO911_LOCUS5089</name>
</gene>
<reference evidence="2" key="1">
    <citation type="submission" date="2021-02" db="EMBL/GenBank/DDBJ databases">
        <authorList>
            <person name="Nowell W R."/>
        </authorList>
    </citation>
    <scope>NUCLEOTIDE SEQUENCE</scope>
</reference>
<dbReference type="AlphaFoldDB" id="A0A813QIQ1"/>
<dbReference type="InterPro" id="IPR012337">
    <property type="entry name" value="RNaseH-like_sf"/>
</dbReference>
<evidence type="ECO:0000313" key="3">
    <source>
        <dbReference type="Proteomes" id="UP000663860"/>
    </source>
</evidence>
<name>A0A813QIQ1_9BILA</name>
<dbReference type="InterPro" id="IPR008906">
    <property type="entry name" value="HATC_C_dom"/>
</dbReference>
<dbReference type="Pfam" id="PF05699">
    <property type="entry name" value="Dimer_Tnp_hAT"/>
    <property type="match status" value="1"/>
</dbReference>
<dbReference type="EMBL" id="CAJNOE010000029">
    <property type="protein sequence ID" value="CAF0767620.1"/>
    <property type="molecule type" value="Genomic_DNA"/>
</dbReference>
<organism evidence="2 3">
    <name type="scientific">Adineta steineri</name>
    <dbReference type="NCBI Taxonomy" id="433720"/>
    <lineage>
        <taxon>Eukaryota</taxon>
        <taxon>Metazoa</taxon>
        <taxon>Spiralia</taxon>
        <taxon>Gnathifera</taxon>
        <taxon>Rotifera</taxon>
        <taxon>Eurotatoria</taxon>
        <taxon>Bdelloidea</taxon>
        <taxon>Adinetida</taxon>
        <taxon>Adinetidae</taxon>
        <taxon>Adineta</taxon>
    </lineage>
</organism>
<evidence type="ECO:0000313" key="2">
    <source>
        <dbReference type="EMBL" id="CAF0767620.1"/>
    </source>
</evidence>
<evidence type="ECO:0000259" key="1">
    <source>
        <dbReference type="Pfam" id="PF05699"/>
    </source>
</evidence>
<sequence>MIDRLLEHQNLVDVIVRRKFDGLTVCQTNRLKLVALNPDDWDVLRALHQVLTGFDVATTIVSASHYPTFSDSFWAITKLRQILISNTDQPRYVEFLKTTALNYLDMYIEKHLSKGQQEGMLIAAFLDPETHNDMSQDDFSKAMEIVKQKLEQMSTTTSSSTTTTTTRSSFLPLSLPTSQMTFSKKDAAKQRMNQLAGIGMNLSNDRSITAAVEISLFTNAIKTNQSFKEFWSTHNQSFPRLVTLVRRYSIVPATSVASESAFSVCWFIARKQRSSLSSRTLRQLLVLKYRKNLLKFKRQDQPSLLQDRLTQSLSFGITGSTAV</sequence>
<dbReference type="GO" id="GO:0046983">
    <property type="term" value="F:protein dimerization activity"/>
    <property type="evidence" value="ECO:0007669"/>
    <property type="project" value="InterPro"/>
</dbReference>
<dbReference type="SUPFAM" id="SSF53098">
    <property type="entry name" value="Ribonuclease H-like"/>
    <property type="match status" value="1"/>
</dbReference>
<comment type="caution">
    <text evidence="2">The sequence shown here is derived from an EMBL/GenBank/DDBJ whole genome shotgun (WGS) entry which is preliminary data.</text>
</comment>